<keyword evidence="2" id="KW-1185">Reference proteome</keyword>
<sequence>MGPDFLVDIETNVDDIIKIFEILIKHGYDLNKRRPNQHSLLYNFSVGSIHPNPKIIRFLVKNGAKMNPECETKDDFRKISRREKYKKIILDNIDFDKL</sequence>
<dbReference type="Proteomes" id="UP001470230">
    <property type="component" value="Unassembled WGS sequence"/>
</dbReference>
<dbReference type="Gene3D" id="1.25.40.20">
    <property type="entry name" value="Ankyrin repeat-containing domain"/>
    <property type="match status" value="1"/>
</dbReference>
<accession>A0ABR2J0B8</accession>
<evidence type="ECO:0000313" key="2">
    <source>
        <dbReference type="Proteomes" id="UP001470230"/>
    </source>
</evidence>
<protein>
    <recommendedName>
        <fullName evidence="3">Ankyrin repeat protein</fullName>
    </recommendedName>
</protein>
<organism evidence="1 2">
    <name type="scientific">Tritrichomonas musculus</name>
    <dbReference type="NCBI Taxonomy" id="1915356"/>
    <lineage>
        <taxon>Eukaryota</taxon>
        <taxon>Metamonada</taxon>
        <taxon>Parabasalia</taxon>
        <taxon>Tritrichomonadida</taxon>
        <taxon>Tritrichomonadidae</taxon>
        <taxon>Tritrichomonas</taxon>
    </lineage>
</organism>
<name>A0ABR2J0B8_9EUKA</name>
<dbReference type="EMBL" id="JAPFFF010000014">
    <property type="protein sequence ID" value="KAK8870923.1"/>
    <property type="molecule type" value="Genomic_DNA"/>
</dbReference>
<evidence type="ECO:0008006" key="3">
    <source>
        <dbReference type="Google" id="ProtNLM"/>
    </source>
</evidence>
<comment type="caution">
    <text evidence="1">The sequence shown here is derived from an EMBL/GenBank/DDBJ whole genome shotgun (WGS) entry which is preliminary data.</text>
</comment>
<proteinExistence type="predicted"/>
<evidence type="ECO:0000313" key="1">
    <source>
        <dbReference type="EMBL" id="KAK8870923.1"/>
    </source>
</evidence>
<dbReference type="InterPro" id="IPR036770">
    <property type="entry name" value="Ankyrin_rpt-contain_sf"/>
</dbReference>
<reference evidence="1 2" key="1">
    <citation type="submission" date="2024-04" db="EMBL/GenBank/DDBJ databases">
        <title>Tritrichomonas musculus Genome.</title>
        <authorList>
            <person name="Alves-Ferreira E."/>
            <person name="Grigg M."/>
            <person name="Lorenzi H."/>
            <person name="Galac M."/>
        </authorList>
    </citation>
    <scope>NUCLEOTIDE SEQUENCE [LARGE SCALE GENOMIC DNA]</scope>
    <source>
        <strain evidence="1 2">EAF2021</strain>
    </source>
</reference>
<gene>
    <name evidence="1" type="ORF">M9Y10_008836</name>
</gene>
<dbReference type="SUPFAM" id="SSF48403">
    <property type="entry name" value="Ankyrin repeat"/>
    <property type="match status" value="1"/>
</dbReference>